<name>A0A8J1UYN0_OWEFU</name>
<dbReference type="Proteomes" id="UP000749559">
    <property type="component" value="Unassembled WGS sequence"/>
</dbReference>
<accession>A0A8J1UYN0</accession>
<protein>
    <submittedName>
        <fullName evidence="1">Uncharacterized protein</fullName>
    </submittedName>
</protein>
<organism evidence="1 2">
    <name type="scientific">Owenia fusiformis</name>
    <name type="common">Polychaete worm</name>
    <dbReference type="NCBI Taxonomy" id="6347"/>
    <lineage>
        <taxon>Eukaryota</taxon>
        <taxon>Metazoa</taxon>
        <taxon>Spiralia</taxon>
        <taxon>Lophotrochozoa</taxon>
        <taxon>Annelida</taxon>
        <taxon>Polychaeta</taxon>
        <taxon>Sedentaria</taxon>
        <taxon>Canalipalpata</taxon>
        <taxon>Sabellida</taxon>
        <taxon>Oweniida</taxon>
        <taxon>Oweniidae</taxon>
        <taxon>Owenia</taxon>
    </lineage>
</organism>
<dbReference type="Pfam" id="PF01847">
    <property type="entry name" value="VHL"/>
    <property type="match status" value="1"/>
</dbReference>
<evidence type="ECO:0000313" key="2">
    <source>
        <dbReference type="Proteomes" id="UP000749559"/>
    </source>
</evidence>
<dbReference type="AlphaFoldDB" id="A0A8J1UYN0"/>
<dbReference type="EMBL" id="CAIIXF020000012">
    <property type="protein sequence ID" value="CAH1800633.1"/>
    <property type="molecule type" value="Genomic_DNA"/>
</dbReference>
<reference evidence="1" key="1">
    <citation type="submission" date="2022-03" db="EMBL/GenBank/DDBJ databases">
        <authorList>
            <person name="Martin C."/>
        </authorList>
    </citation>
    <scope>NUCLEOTIDE SEQUENCE</scope>
</reference>
<dbReference type="InterPro" id="IPR024053">
    <property type="entry name" value="VHL_beta_dom"/>
</dbReference>
<gene>
    <name evidence="1" type="ORF">OFUS_LOCUS24492</name>
</gene>
<dbReference type="SUPFAM" id="SSF49468">
    <property type="entry name" value="VHL"/>
    <property type="match status" value="1"/>
</dbReference>
<dbReference type="Gene3D" id="2.60.40.780">
    <property type="entry name" value="von Hippel-Lindau disease tumour suppressor, beta domain"/>
    <property type="match status" value="1"/>
</dbReference>
<dbReference type="OrthoDB" id="413400at2759"/>
<keyword evidence="2" id="KW-1185">Reference proteome</keyword>
<proteinExistence type="predicted"/>
<comment type="caution">
    <text evidence="1">The sequence shown here is derived from an EMBL/GenBank/DDBJ whole genome shotgun (WGS) entry which is preliminary data.</text>
</comment>
<dbReference type="InterPro" id="IPR037140">
    <property type="entry name" value="VHL_beta_dom_sf"/>
</dbReference>
<evidence type="ECO:0000313" key="1">
    <source>
        <dbReference type="EMBL" id="CAH1800633.1"/>
    </source>
</evidence>
<sequence length="270" mass="28853">MKMWSLKIVTLIAVLGLVQCSKLYNLGGRQMHITCYNEQTNHVRAFTVNNGAWVQAEAGVNCPYTTWGWSRLSNCPITCSWFISRALADSLKAKISALASFESCKRVGACCRGWGSVACIGLENNHKKAIASSKANAVASGTMNRMGVVMGYFCPGQIVVKGSLGGNDKPAICTPNGCSGPSGTKSASGGVAVTTTFRNTHPRSVLLMWITFSGTVEPSKGWRLAPGGTVRINTNTVHPFVAKIDGTNEWVRIAGQCKYYPKAGSVDIAH</sequence>
<dbReference type="InterPro" id="IPR036208">
    <property type="entry name" value="VHL_sf"/>
</dbReference>